<dbReference type="AlphaFoldDB" id="A0A920CFP6"/>
<protein>
    <recommendedName>
        <fullName evidence="2">DUF5780 domain-containing protein</fullName>
    </recommendedName>
</protein>
<dbReference type="InterPro" id="IPR043939">
    <property type="entry name" value="DUF5780"/>
</dbReference>
<reference evidence="3 4" key="1">
    <citation type="submission" date="2021-03" db="EMBL/GenBank/DDBJ databases">
        <title>Antimicrobial resistance genes in bacteria isolated from Japanese honey, and their potential for conferring macrolide and lincosamide resistance in the American foulbrood pathogen Paenibacillus larvae.</title>
        <authorList>
            <person name="Okamoto M."/>
            <person name="Kumagai M."/>
            <person name="Kanamori H."/>
            <person name="Takamatsu D."/>
        </authorList>
    </citation>
    <scope>NUCLEOTIDE SEQUENCE [LARGE SCALE GENOMIC DNA]</scope>
    <source>
        <strain evidence="3 4">J41TS12</strain>
    </source>
</reference>
<keyword evidence="1" id="KW-0472">Membrane</keyword>
<evidence type="ECO:0000313" key="3">
    <source>
        <dbReference type="EMBL" id="GIO38441.1"/>
    </source>
</evidence>
<evidence type="ECO:0000259" key="2">
    <source>
        <dbReference type="Pfam" id="PF19092"/>
    </source>
</evidence>
<gene>
    <name evidence="3" type="ORF">J41TS12_33020</name>
</gene>
<feature type="transmembrane region" description="Helical" evidence="1">
    <location>
        <begin position="12"/>
        <end position="32"/>
    </location>
</feature>
<organism evidence="3 4">
    <name type="scientific">Paenibacillus antibioticophila</name>
    <dbReference type="NCBI Taxonomy" id="1274374"/>
    <lineage>
        <taxon>Bacteria</taxon>
        <taxon>Bacillati</taxon>
        <taxon>Bacillota</taxon>
        <taxon>Bacilli</taxon>
        <taxon>Bacillales</taxon>
        <taxon>Paenibacillaceae</taxon>
        <taxon>Paenibacillus</taxon>
    </lineage>
</organism>
<feature type="domain" description="DUF5780" evidence="2">
    <location>
        <begin position="79"/>
        <end position="194"/>
    </location>
</feature>
<keyword evidence="4" id="KW-1185">Reference proteome</keyword>
<sequence>MKMRDQRKTKIVIFTAMAFMAILLGCAVYVGAYPVPSAKVSTPAASAAFPDKEKPVEQTVVYEKVTMHHPSAGEDGYPYIHDIRTNNTAKTIVKTEVGMLAYDKSGNPLKLNWYSLDTNGAPSYEYLYDWDSTEIMPGQTDNVDGGWNFNILDTDQSVKKIAYVLYCDRKITFSDGTVWENPDYEAWHENYSGKKVSVQLLDNYYPYVQIIE</sequence>
<comment type="caution">
    <text evidence="3">The sequence shown here is derived from an EMBL/GenBank/DDBJ whole genome shotgun (WGS) entry which is preliminary data.</text>
</comment>
<keyword evidence="1" id="KW-0812">Transmembrane</keyword>
<keyword evidence="1" id="KW-1133">Transmembrane helix</keyword>
<name>A0A920CFP6_9BACL</name>
<dbReference type="EMBL" id="BORR01000012">
    <property type="protein sequence ID" value="GIO38441.1"/>
    <property type="molecule type" value="Genomic_DNA"/>
</dbReference>
<dbReference type="Pfam" id="PF19092">
    <property type="entry name" value="DUF5780"/>
    <property type="match status" value="1"/>
</dbReference>
<proteinExistence type="predicted"/>
<dbReference type="Proteomes" id="UP000681162">
    <property type="component" value="Unassembled WGS sequence"/>
</dbReference>
<accession>A0A920CFP6</accession>
<evidence type="ECO:0000313" key="4">
    <source>
        <dbReference type="Proteomes" id="UP000681162"/>
    </source>
</evidence>
<dbReference type="PROSITE" id="PS51257">
    <property type="entry name" value="PROKAR_LIPOPROTEIN"/>
    <property type="match status" value="1"/>
</dbReference>
<evidence type="ECO:0000256" key="1">
    <source>
        <dbReference type="SAM" id="Phobius"/>
    </source>
</evidence>